<dbReference type="AlphaFoldDB" id="A0A8X6JIV9"/>
<gene>
    <name evidence="1" type="ORF">TNCT_652001</name>
</gene>
<evidence type="ECO:0000313" key="2">
    <source>
        <dbReference type="Proteomes" id="UP000887116"/>
    </source>
</evidence>
<sequence>MGIPYHPGIKAIVDGMATRMLSRQGQSQTNSFEAQDYGNSVLGPARCFAGGLYATRNTDQLRCLLRNSTKAPKS</sequence>
<dbReference type="EMBL" id="BMAO01018905">
    <property type="protein sequence ID" value="GFR27068.1"/>
    <property type="molecule type" value="Genomic_DNA"/>
</dbReference>
<protein>
    <submittedName>
        <fullName evidence="1">Uncharacterized protein</fullName>
    </submittedName>
</protein>
<evidence type="ECO:0000313" key="1">
    <source>
        <dbReference type="EMBL" id="GFR27068.1"/>
    </source>
</evidence>
<organism evidence="1 2">
    <name type="scientific">Trichonephila clavata</name>
    <name type="common">Joro spider</name>
    <name type="synonym">Nephila clavata</name>
    <dbReference type="NCBI Taxonomy" id="2740835"/>
    <lineage>
        <taxon>Eukaryota</taxon>
        <taxon>Metazoa</taxon>
        <taxon>Ecdysozoa</taxon>
        <taxon>Arthropoda</taxon>
        <taxon>Chelicerata</taxon>
        <taxon>Arachnida</taxon>
        <taxon>Araneae</taxon>
        <taxon>Araneomorphae</taxon>
        <taxon>Entelegynae</taxon>
        <taxon>Araneoidea</taxon>
        <taxon>Nephilidae</taxon>
        <taxon>Trichonephila</taxon>
    </lineage>
</organism>
<dbReference type="Proteomes" id="UP000887116">
    <property type="component" value="Unassembled WGS sequence"/>
</dbReference>
<reference evidence="1" key="1">
    <citation type="submission" date="2020-07" db="EMBL/GenBank/DDBJ databases">
        <title>Multicomponent nature underlies the extraordinary mechanical properties of spider dragline silk.</title>
        <authorList>
            <person name="Kono N."/>
            <person name="Nakamura H."/>
            <person name="Mori M."/>
            <person name="Yoshida Y."/>
            <person name="Ohtoshi R."/>
            <person name="Malay A.D."/>
            <person name="Moran D.A.P."/>
            <person name="Tomita M."/>
            <person name="Numata K."/>
            <person name="Arakawa K."/>
        </authorList>
    </citation>
    <scope>NUCLEOTIDE SEQUENCE</scope>
</reference>
<proteinExistence type="predicted"/>
<name>A0A8X6JIV9_TRICU</name>
<accession>A0A8X6JIV9</accession>
<comment type="caution">
    <text evidence="1">The sequence shown here is derived from an EMBL/GenBank/DDBJ whole genome shotgun (WGS) entry which is preliminary data.</text>
</comment>
<keyword evidence="2" id="KW-1185">Reference proteome</keyword>